<dbReference type="EMBL" id="JBHTEK010000001">
    <property type="protein sequence ID" value="MFC7668729.1"/>
    <property type="molecule type" value="Genomic_DNA"/>
</dbReference>
<evidence type="ECO:0000256" key="3">
    <source>
        <dbReference type="ARBA" id="ARBA00023237"/>
    </source>
</evidence>
<evidence type="ECO:0000256" key="2">
    <source>
        <dbReference type="ARBA" id="ARBA00023136"/>
    </source>
</evidence>
<evidence type="ECO:0000256" key="1">
    <source>
        <dbReference type="ARBA" id="ARBA00004442"/>
    </source>
</evidence>
<dbReference type="InterPro" id="IPR050330">
    <property type="entry name" value="Bact_OuterMem_StrucFunc"/>
</dbReference>
<proteinExistence type="predicted"/>
<dbReference type="InterPro" id="IPR006665">
    <property type="entry name" value="OmpA-like"/>
</dbReference>
<comment type="caution">
    <text evidence="7">The sequence shown here is derived from an EMBL/GenBank/DDBJ whole genome shotgun (WGS) entry which is preliminary data.</text>
</comment>
<feature type="domain" description="OmpA-like" evidence="6">
    <location>
        <begin position="30"/>
        <end position="141"/>
    </location>
</feature>
<dbReference type="PANTHER" id="PTHR30329:SF21">
    <property type="entry name" value="LIPOPROTEIN YIAD-RELATED"/>
    <property type="match status" value="1"/>
</dbReference>
<protein>
    <submittedName>
        <fullName evidence="7">OmpA family protein</fullName>
    </submittedName>
</protein>
<evidence type="ECO:0000256" key="4">
    <source>
        <dbReference type="PROSITE-ProRule" id="PRU00473"/>
    </source>
</evidence>
<dbReference type="CDD" id="cd07185">
    <property type="entry name" value="OmpA_C-like"/>
    <property type="match status" value="1"/>
</dbReference>
<dbReference type="Proteomes" id="UP001596513">
    <property type="component" value="Unassembled WGS sequence"/>
</dbReference>
<keyword evidence="3" id="KW-0998">Cell outer membrane</keyword>
<feature type="compositionally biased region" description="Basic residues" evidence="5">
    <location>
        <begin position="1"/>
        <end position="11"/>
    </location>
</feature>
<comment type="subcellular location">
    <subcellularLocation>
        <location evidence="1">Cell outer membrane</location>
    </subcellularLocation>
</comment>
<dbReference type="InterPro" id="IPR006664">
    <property type="entry name" value="OMP_bac"/>
</dbReference>
<organism evidence="7 8">
    <name type="scientific">Hymenobacter humi</name>
    <dbReference type="NCBI Taxonomy" id="1411620"/>
    <lineage>
        <taxon>Bacteria</taxon>
        <taxon>Pseudomonadati</taxon>
        <taxon>Bacteroidota</taxon>
        <taxon>Cytophagia</taxon>
        <taxon>Cytophagales</taxon>
        <taxon>Hymenobacteraceae</taxon>
        <taxon>Hymenobacter</taxon>
    </lineage>
</organism>
<reference evidence="8" key="1">
    <citation type="journal article" date="2019" name="Int. J. Syst. Evol. Microbiol.">
        <title>The Global Catalogue of Microorganisms (GCM) 10K type strain sequencing project: providing services to taxonomists for standard genome sequencing and annotation.</title>
        <authorList>
            <consortium name="The Broad Institute Genomics Platform"/>
            <consortium name="The Broad Institute Genome Sequencing Center for Infectious Disease"/>
            <person name="Wu L."/>
            <person name="Ma J."/>
        </authorList>
    </citation>
    <scope>NUCLEOTIDE SEQUENCE [LARGE SCALE GENOMIC DNA]</scope>
    <source>
        <strain evidence="8">JCM 19635</strain>
    </source>
</reference>
<dbReference type="Pfam" id="PF00691">
    <property type="entry name" value="OmpA"/>
    <property type="match status" value="1"/>
</dbReference>
<accession>A0ABW2U8G1</accession>
<dbReference type="PANTHER" id="PTHR30329">
    <property type="entry name" value="STATOR ELEMENT OF FLAGELLAR MOTOR COMPLEX"/>
    <property type="match status" value="1"/>
</dbReference>
<gene>
    <name evidence="7" type="ORF">ACFQT0_16130</name>
</gene>
<feature type="region of interest" description="Disordered" evidence="5">
    <location>
        <begin position="1"/>
        <end position="24"/>
    </location>
</feature>
<keyword evidence="8" id="KW-1185">Reference proteome</keyword>
<dbReference type="SUPFAM" id="SSF103088">
    <property type="entry name" value="OmpA-like"/>
    <property type="match status" value="1"/>
</dbReference>
<evidence type="ECO:0000313" key="8">
    <source>
        <dbReference type="Proteomes" id="UP001596513"/>
    </source>
</evidence>
<dbReference type="RefSeq" id="WP_380206044.1">
    <property type="nucleotide sequence ID" value="NZ_JBHTEK010000001.1"/>
</dbReference>
<dbReference type="PRINTS" id="PR01021">
    <property type="entry name" value="OMPADOMAIN"/>
</dbReference>
<sequence length="141" mass="16194">MRPQHPPRHLPRGQIPYAPIPRGRRRRPRLSRLRPWCCPRCFSRWARPSLLPEGRPALDQLAAELKARPGVRIRVSGYTDRVGEHDKNQVLSEQRATAVKDYLVKAGVEADRISTIGYGDSRPLFTSPNARNRRVEVEEVK</sequence>
<dbReference type="PROSITE" id="PS51123">
    <property type="entry name" value="OMPA_2"/>
    <property type="match status" value="1"/>
</dbReference>
<dbReference type="Gene3D" id="3.30.1330.60">
    <property type="entry name" value="OmpA-like domain"/>
    <property type="match status" value="1"/>
</dbReference>
<evidence type="ECO:0000256" key="5">
    <source>
        <dbReference type="SAM" id="MobiDB-lite"/>
    </source>
</evidence>
<dbReference type="InterPro" id="IPR036737">
    <property type="entry name" value="OmpA-like_sf"/>
</dbReference>
<evidence type="ECO:0000259" key="6">
    <source>
        <dbReference type="PROSITE" id="PS51123"/>
    </source>
</evidence>
<name>A0ABW2U8G1_9BACT</name>
<evidence type="ECO:0000313" key="7">
    <source>
        <dbReference type="EMBL" id="MFC7668729.1"/>
    </source>
</evidence>
<keyword evidence="2 4" id="KW-0472">Membrane</keyword>